<dbReference type="InterPro" id="IPR043502">
    <property type="entry name" value="DNA/RNA_pol_sf"/>
</dbReference>
<gene>
    <name evidence="1" type="ORF">PHPALM_11699</name>
</gene>
<reference evidence="1 2" key="1">
    <citation type="journal article" date="2017" name="Genome Biol. Evol.">
        <title>Phytophthora megakarya and P. palmivora, closely related causal agents of cacao black pod rot, underwent increases in genome sizes and gene numbers by different mechanisms.</title>
        <authorList>
            <person name="Ali S.S."/>
            <person name="Shao J."/>
            <person name="Lary D.J."/>
            <person name="Kronmiller B."/>
            <person name="Shen D."/>
            <person name="Strem M.D."/>
            <person name="Amoako-Attah I."/>
            <person name="Akrofi A.Y."/>
            <person name="Begoude B.A."/>
            <person name="Ten Hoopen G.M."/>
            <person name="Coulibaly K."/>
            <person name="Kebe B.I."/>
            <person name="Melnick R.L."/>
            <person name="Guiltinan M.J."/>
            <person name="Tyler B.M."/>
            <person name="Meinhardt L.W."/>
            <person name="Bailey B.A."/>
        </authorList>
    </citation>
    <scope>NUCLEOTIDE SEQUENCE [LARGE SCALE GENOMIC DNA]</scope>
    <source>
        <strain evidence="2">sbr112.9</strain>
    </source>
</reference>
<dbReference type="OrthoDB" id="8947436at2759"/>
<evidence type="ECO:0000313" key="2">
    <source>
        <dbReference type="Proteomes" id="UP000237271"/>
    </source>
</evidence>
<dbReference type="SUPFAM" id="SSF56672">
    <property type="entry name" value="DNA/RNA polymerases"/>
    <property type="match status" value="1"/>
</dbReference>
<proteinExistence type="predicted"/>
<name>A0A2P4Y1K8_9STRA</name>
<protein>
    <submittedName>
        <fullName evidence="1">Uncharacterized protein</fullName>
    </submittedName>
</protein>
<dbReference type="AlphaFoldDB" id="A0A2P4Y1K8"/>
<sequence length="214" mass="24344">MIEKNEDEFIIGKDVLTTVGIDVDGHLEQIVVNEDIVDDDPIDLDASFTIGIECDGDVRIAVEELLDAAIAIGLNLGGDSPAKVPPLLIKLRKGAKPQQCKPRQYPPHLRKILRDFNTELERMGLAYENPEISCDALLRVLAEHVRGMKHFGLFDHRKDFGKCQEFLSYKTESKNIFTPLFLFRKGVVWVDDLLLYTSTIDEYLAKLQEFFFCE</sequence>
<evidence type="ECO:0000313" key="1">
    <source>
        <dbReference type="EMBL" id="POM71696.1"/>
    </source>
</evidence>
<comment type="caution">
    <text evidence="1">The sequence shown here is derived from an EMBL/GenBank/DDBJ whole genome shotgun (WGS) entry which is preliminary data.</text>
</comment>
<dbReference type="Proteomes" id="UP000237271">
    <property type="component" value="Unassembled WGS sequence"/>
</dbReference>
<accession>A0A2P4Y1K8</accession>
<keyword evidence="2" id="KW-1185">Reference proteome</keyword>
<dbReference type="EMBL" id="NCKW01006430">
    <property type="protein sequence ID" value="POM71696.1"/>
    <property type="molecule type" value="Genomic_DNA"/>
</dbReference>
<organism evidence="1 2">
    <name type="scientific">Phytophthora palmivora</name>
    <dbReference type="NCBI Taxonomy" id="4796"/>
    <lineage>
        <taxon>Eukaryota</taxon>
        <taxon>Sar</taxon>
        <taxon>Stramenopiles</taxon>
        <taxon>Oomycota</taxon>
        <taxon>Peronosporomycetes</taxon>
        <taxon>Peronosporales</taxon>
        <taxon>Peronosporaceae</taxon>
        <taxon>Phytophthora</taxon>
    </lineage>
</organism>